<dbReference type="PANTHER" id="PTHR47028:SF1">
    <property type="entry name" value="RECEPTOR-TYPE TYROSINE-PROTEIN PHOSPHATASE O"/>
    <property type="match status" value="1"/>
</dbReference>
<dbReference type="GO" id="GO:0005886">
    <property type="term" value="C:plasma membrane"/>
    <property type="evidence" value="ECO:0007669"/>
    <property type="project" value="TreeGrafter"/>
</dbReference>
<proteinExistence type="predicted"/>
<dbReference type="InterPro" id="IPR042996">
    <property type="entry name" value="PTPRO"/>
</dbReference>
<dbReference type="GO" id="GO:0007411">
    <property type="term" value="P:axon guidance"/>
    <property type="evidence" value="ECO:0007669"/>
    <property type="project" value="TreeGrafter"/>
</dbReference>
<sequence>PLPVTSVSIYDYKPSPETGVLFEIHYPEKYNVFTRVNISYWEGKDFRTMLYKDFFKGKTVFNHWLPGICYSNITFQLVSEATFNKSTLVEYSGVSHEPKQHRTAPYPPQNISVRIVNLNKNNWEEQSGSFPEESFMRSQDTVGKDKLFHFTDDTLEIPSGNISSGWPDFNSSDYETTSQPYWWDSASATPESEDEFVSVLPVEYENNNTLSETEKSTTSSFSFFPVQMILSWLPPKPPTAFDGFHIHMEREENFTEYLTVDEEAHEFVAELKEPGKYKLSVTTFSSSGSCEIRSSQSAKSLSFYISPSGEWIEELTEKPQHVSVHVLSSTTALMSWTSSQENYNSTIVSVVSLTCQKQKESQRLEKQYCTQVKEWKGRLAHSPPAAQPRGGCKGAANGKKLC</sequence>
<feature type="non-terminal residue" evidence="3">
    <location>
        <position position="1"/>
    </location>
</feature>
<keyword evidence="4" id="KW-1185">Reference proteome</keyword>
<feature type="domain" description="R-PTP-O-like Fn3" evidence="2">
    <location>
        <begin position="225"/>
        <end position="313"/>
    </location>
</feature>
<dbReference type="GO" id="GO:0098982">
    <property type="term" value="C:GABA-ergic synapse"/>
    <property type="evidence" value="ECO:0007669"/>
    <property type="project" value="TreeGrafter"/>
</dbReference>
<dbReference type="OrthoDB" id="8609993at2759"/>
<dbReference type="GO" id="GO:0098978">
    <property type="term" value="C:glutamatergic synapse"/>
    <property type="evidence" value="ECO:0007669"/>
    <property type="project" value="TreeGrafter"/>
</dbReference>
<evidence type="ECO:0000256" key="1">
    <source>
        <dbReference type="SAM" id="MobiDB-lite"/>
    </source>
</evidence>
<dbReference type="GO" id="GO:0004725">
    <property type="term" value="F:protein tyrosine phosphatase activity"/>
    <property type="evidence" value="ECO:0007669"/>
    <property type="project" value="InterPro"/>
</dbReference>
<dbReference type="Proteomes" id="UP000437017">
    <property type="component" value="Unassembled WGS sequence"/>
</dbReference>
<evidence type="ECO:0000313" key="3">
    <source>
        <dbReference type="EMBL" id="KAB0403710.1"/>
    </source>
</evidence>
<dbReference type="Pfam" id="PF26586">
    <property type="entry name" value="Fn3_R-PTP-O"/>
    <property type="match status" value="1"/>
</dbReference>
<dbReference type="GO" id="GO:0045296">
    <property type="term" value="F:cadherin binding"/>
    <property type="evidence" value="ECO:0007669"/>
    <property type="project" value="TreeGrafter"/>
</dbReference>
<dbReference type="EMBL" id="SGJD01000741">
    <property type="protein sequence ID" value="KAB0403710.1"/>
    <property type="molecule type" value="Genomic_DNA"/>
</dbReference>
<dbReference type="GO" id="GO:0017147">
    <property type="term" value="F:Wnt-protein binding"/>
    <property type="evidence" value="ECO:0007669"/>
    <property type="project" value="TreeGrafter"/>
</dbReference>
<dbReference type="GO" id="GO:0072112">
    <property type="term" value="P:podocyte differentiation"/>
    <property type="evidence" value="ECO:0007669"/>
    <property type="project" value="TreeGrafter"/>
</dbReference>
<evidence type="ECO:0000313" key="4">
    <source>
        <dbReference type="Proteomes" id="UP000437017"/>
    </source>
</evidence>
<dbReference type="AlphaFoldDB" id="A0A6A1Q7M5"/>
<feature type="region of interest" description="Disordered" evidence="1">
    <location>
        <begin position="380"/>
        <end position="402"/>
    </location>
</feature>
<dbReference type="GO" id="GO:0003093">
    <property type="term" value="P:regulation of glomerular filtration"/>
    <property type="evidence" value="ECO:0007669"/>
    <property type="project" value="TreeGrafter"/>
</dbReference>
<organism evidence="3 4">
    <name type="scientific">Balaenoptera physalus</name>
    <name type="common">Fin whale</name>
    <name type="synonym">Balaena physalus</name>
    <dbReference type="NCBI Taxonomy" id="9770"/>
    <lineage>
        <taxon>Eukaryota</taxon>
        <taxon>Metazoa</taxon>
        <taxon>Chordata</taxon>
        <taxon>Craniata</taxon>
        <taxon>Vertebrata</taxon>
        <taxon>Euteleostomi</taxon>
        <taxon>Mammalia</taxon>
        <taxon>Eutheria</taxon>
        <taxon>Laurasiatheria</taxon>
        <taxon>Artiodactyla</taxon>
        <taxon>Whippomorpha</taxon>
        <taxon>Cetacea</taxon>
        <taxon>Mysticeti</taxon>
        <taxon>Balaenopteridae</taxon>
        <taxon>Balaenoptera</taxon>
    </lineage>
</organism>
<dbReference type="InterPro" id="IPR058859">
    <property type="entry name" value="Fn3_R-PTP-O"/>
</dbReference>
<name>A0A6A1Q7M5_BALPH</name>
<evidence type="ECO:0000259" key="2">
    <source>
        <dbReference type="Pfam" id="PF26586"/>
    </source>
</evidence>
<dbReference type="GO" id="GO:0090090">
    <property type="term" value="P:negative regulation of canonical Wnt signaling pathway"/>
    <property type="evidence" value="ECO:0007669"/>
    <property type="project" value="TreeGrafter"/>
</dbReference>
<accession>A0A6A1Q7M5</accession>
<dbReference type="PANTHER" id="PTHR47028">
    <property type="entry name" value="RECEPTOR-TYPE TYROSINE-PROTEIN PHOSPHATASE O"/>
    <property type="match status" value="1"/>
</dbReference>
<protein>
    <recommendedName>
        <fullName evidence="2">R-PTP-O-like Fn3 domain-containing protein</fullName>
    </recommendedName>
</protein>
<reference evidence="3 4" key="1">
    <citation type="journal article" date="2019" name="PLoS ONE">
        <title>Genomic analyses reveal an absence of contemporary introgressive admixture between fin whales and blue whales, despite known hybrids.</title>
        <authorList>
            <person name="Westbury M.V."/>
            <person name="Petersen B."/>
            <person name="Lorenzen E.D."/>
        </authorList>
    </citation>
    <scope>NUCLEOTIDE SEQUENCE [LARGE SCALE GENOMIC DNA]</scope>
    <source>
        <strain evidence="3">FinWhale-01</strain>
    </source>
</reference>
<gene>
    <name evidence="3" type="ORF">E2I00_004022</name>
</gene>
<comment type="caution">
    <text evidence="3">The sequence shown here is derived from an EMBL/GenBank/DDBJ whole genome shotgun (WGS) entry which is preliminary data.</text>
</comment>